<dbReference type="InterPro" id="IPR002938">
    <property type="entry name" value="FAD-bd"/>
</dbReference>
<accession>A0A193LHV3</accession>
<evidence type="ECO:0000256" key="8">
    <source>
        <dbReference type="ARBA" id="ARBA00065734"/>
    </source>
</evidence>
<dbReference type="AlphaFoldDB" id="A0A193LHV3"/>
<dbReference type="InterPro" id="IPR018168">
    <property type="entry name" value="Ubi_Hdrlase_CS"/>
</dbReference>
<dbReference type="PRINTS" id="PR00420">
    <property type="entry name" value="RNGMNOXGNASE"/>
</dbReference>
<keyword evidence="4" id="KW-0285">Flavoprotein</keyword>
<proteinExistence type="inferred from homology"/>
<gene>
    <name evidence="10" type="ORF">BA177_12805</name>
</gene>
<dbReference type="InterPro" id="IPR051205">
    <property type="entry name" value="UbiH/COQ6_monooxygenase"/>
</dbReference>
<evidence type="ECO:0000256" key="2">
    <source>
        <dbReference type="ARBA" id="ARBA00004749"/>
    </source>
</evidence>
<dbReference type="UniPathway" id="UPA00232"/>
<comment type="cofactor">
    <cofactor evidence="1">
        <name>FAD</name>
        <dbReference type="ChEBI" id="CHEBI:57692"/>
    </cofactor>
</comment>
<dbReference type="GO" id="GO:0071949">
    <property type="term" value="F:FAD binding"/>
    <property type="evidence" value="ECO:0007669"/>
    <property type="project" value="InterPro"/>
</dbReference>
<dbReference type="PROSITE" id="PS01304">
    <property type="entry name" value="UBIH"/>
    <property type="match status" value="1"/>
</dbReference>
<dbReference type="KEGG" id="woc:BA177_12805"/>
<dbReference type="SUPFAM" id="SSF51905">
    <property type="entry name" value="FAD/NAD(P)-binding domain"/>
    <property type="match status" value="1"/>
</dbReference>
<dbReference type="InterPro" id="IPR010971">
    <property type="entry name" value="UbiH/COQ6"/>
</dbReference>
<keyword evidence="6" id="KW-0560">Oxidoreductase</keyword>
<dbReference type="GO" id="GO:0006744">
    <property type="term" value="P:ubiquinone biosynthetic process"/>
    <property type="evidence" value="ECO:0007669"/>
    <property type="project" value="UniProtKB-UniPathway"/>
</dbReference>
<dbReference type="NCBIfam" id="TIGR01988">
    <property type="entry name" value="Ubi-OHases"/>
    <property type="match status" value="1"/>
</dbReference>
<dbReference type="OrthoDB" id="9769565at2"/>
<evidence type="ECO:0000256" key="4">
    <source>
        <dbReference type="ARBA" id="ARBA00022630"/>
    </source>
</evidence>
<keyword evidence="7" id="KW-0503">Monooxygenase</keyword>
<evidence type="ECO:0000259" key="9">
    <source>
        <dbReference type="Pfam" id="PF01494"/>
    </source>
</evidence>
<dbReference type="EMBL" id="CP016268">
    <property type="protein sequence ID" value="ANO51964.1"/>
    <property type="molecule type" value="Genomic_DNA"/>
</dbReference>
<reference evidence="10 11" key="1">
    <citation type="submission" date="2016-06" db="EMBL/GenBank/DDBJ databases">
        <title>Complete genome sequence of a deep-branching marine Gamma Proteobacterium Woeseia oceani type strain XK5.</title>
        <authorList>
            <person name="Mu D."/>
            <person name="Du Z."/>
        </authorList>
    </citation>
    <scope>NUCLEOTIDE SEQUENCE [LARGE SCALE GENOMIC DNA]</scope>
    <source>
        <strain evidence="10 11">XK5</strain>
    </source>
</reference>
<evidence type="ECO:0000256" key="5">
    <source>
        <dbReference type="ARBA" id="ARBA00022827"/>
    </source>
</evidence>
<comment type="pathway">
    <text evidence="2">Cofactor biosynthesis; ubiquinone biosynthesis.</text>
</comment>
<dbReference type="GO" id="GO:0016705">
    <property type="term" value="F:oxidoreductase activity, acting on paired donors, with incorporation or reduction of molecular oxygen"/>
    <property type="evidence" value="ECO:0007669"/>
    <property type="project" value="InterPro"/>
</dbReference>
<evidence type="ECO:0000256" key="1">
    <source>
        <dbReference type="ARBA" id="ARBA00001974"/>
    </source>
</evidence>
<dbReference type="Pfam" id="PF01494">
    <property type="entry name" value="FAD_binding_3"/>
    <property type="match status" value="1"/>
</dbReference>
<evidence type="ECO:0000313" key="10">
    <source>
        <dbReference type="EMBL" id="ANO51964.1"/>
    </source>
</evidence>
<protein>
    <recommendedName>
        <fullName evidence="9">FAD-binding domain-containing protein</fullName>
    </recommendedName>
</protein>
<keyword evidence="11" id="KW-1185">Reference proteome</keyword>
<organism evidence="10 11">
    <name type="scientific">Woeseia oceani</name>
    <dbReference type="NCBI Taxonomy" id="1548547"/>
    <lineage>
        <taxon>Bacteria</taxon>
        <taxon>Pseudomonadati</taxon>
        <taxon>Pseudomonadota</taxon>
        <taxon>Gammaproteobacteria</taxon>
        <taxon>Woeseiales</taxon>
        <taxon>Woeseiaceae</taxon>
        <taxon>Woeseia</taxon>
    </lineage>
</organism>
<dbReference type="GO" id="GO:0004497">
    <property type="term" value="F:monooxygenase activity"/>
    <property type="evidence" value="ECO:0007669"/>
    <property type="project" value="UniProtKB-KW"/>
</dbReference>
<dbReference type="FunFam" id="3.50.50.60:FF:000021">
    <property type="entry name" value="Ubiquinone biosynthesis monooxygenase COQ6"/>
    <property type="match status" value="1"/>
</dbReference>
<name>A0A193LHV3_9GAMM</name>
<dbReference type="STRING" id="1548547.BA177_12805"/>
<feature type="domain" description="FAD-binding" evidence="9">
    <location>
        <begin position="6"/>
        <end position="347"/>
    </location>
</feature>
<evidence type="ECO:0000256" key="6">
    <source>
        <dbReference type="ARBA" id="ARBA00023002"/>
    </source>
</evidence>
<evidence type="ECO:0000256" key="3">
    <source>
        <dbReference type="ARBA" id="ARBA00005349"/>
    </source>
</evidence>
<comment type="subunit">
    <text evidence="8">Component of the Ubi complex metabolon, which regroups five ubiquinone biosynthesis proteins (UbiE, UbiF, UbiG, UbiH and UbiI) and two accessory factors (UbiK and the lipid-binding protein UbiJ).</text>
</comment>
<dbReference type="PANTHER" id="PTHR43876:SF7">
    <property type="entry name" value="UBIQUINONE BIOSYNTHESIS MONOOXYGENASE COQ6, MITOCHONDRIAL"/>
    <property type="match status" value="1"/>
</dbReference>
<evidence type="ECO:0000313" key="11">
    <source>
        <dbReference type="Proteomes" id="UP000092695"/>
    </source>
</evidence>
<dbReference type="PANTHER" id="PTHR43876">
    <property type="entry name" value="UBIQUINONE BIOSYNTHESIS MONOOXYGENASE COQ6, MITOCHONDRIAL"/>
    <property type="match status" value="1"/>
</dbReference>
<dbReference type="InterPro" id="IPR036188">
    <property type="entry name" value="FAD/NAD-bd_sf"/>
</dbReference>
<keyword evidence="5" id="KW-0274">FAD</keyword>
<dbReference type="Proteomes" id="UP000092695">
    <property type="component" value="Chromosome"/>
</dbReference>
<comment type="similarity">
    <text evidence="3">Belongs to the UbiH/COQ6 family.</text>
</comment>
<evidence type="ECO:0000256" key="7">
    <source>
        <dbReference type="ARBA" id="ARBA00023033"/>
    </source>
</evidence>
<dbReference type="GO" id="GO:0110142">
    <property type="term" value="C:ubiquinone biosynthesis complex"/>
    <property type="evidence" value="ECO:0007669"/>
    <property type="project" value="UniProtKB-ARBA"/>
</dbReference>
<dbReference type="Gene3D" id="3.50.50.60">
    <property type="entry name" value="FAD/NAD(P)-binding domain"/>
    <property type="match status" value="2"/>
</dbReference>
<dbReference type="RefSeq" id="WP_068616804.1">
    <property type="nucleotide sequence ID" value="NZ_CP016268.1"/>
</dbReference>
<sequence>MNRTHDVVIAGAGVVGLAMAALLARSQHHERLRITLVDAGQPASLGVDDPIGLRVSALSVGSLRLLNAVGVSADMIAGRACPYRDMRVWDKSGSAEGAAALYFSAAEFALPELGFIVEDVLLRQCLQQRLAESEVDVRYAAPIKSIAANERGYAVVFGDGSEMSAELLIGADGGASAIRRHSGIEVNGWQYPQAALVTNAHCDRPHQYTAWQRFMPDGPIALLPLLDGRVSIVWSTDPDKAREMAASDPERLSGQLTDASDGVLGALRVDAPCGSFPLRAQHASEYVRRGLALIGDAAHTVHPLAGQGANLGLADAAMLATVMTDALGNGEYPGDLPVLRRYERARRGANGTMLRFIDGISRLFRSESGLLGAVRAGGMQAFNRSTVMKRQAMSVALGLDRASGGKT</sequence>